<gene>
    <name evidence="1" type="ORF">L1987_19892</name>
</gene>
<reference evidence="1 2" key="2">
    <citation type="journal article" date="2022" name="Mol. Ecol. Resour.">
        <title>The genomes of chicory, endive, great burdock and yacon provide insights into Asteraceae paleo-polyploidization history and plant inulin production.</title>
        <authorList>
            <person name="Fan W."/>
            <person name="Wang S."/>
            <person name="Wang H."/>
            <person name="Wang A."/>
            <person name="Jiang F."/>
            <person name="Liu H."/>
            <person name="Zhao H."/>
            <person name="Xu D."/>
            <person name="Zhang Y."/>
        </authorList>
    </citation>
    <scope>NUCLEOTIDE SEQUENCE [LARGE SCALE GENOMIC DNA]</scope>
    <source>
        <strain evidence="2">cv. Yunnan</strain>
        <tissue evidence="1">Leaves</tissue>
    </source>
</reference>
<dbReference type="Proteomes" id="UP001056120">
    <property type="component" value="Linkage Group LG07"/>
</dbReference>
<organism evidence="1 2">
    <name type="scientific">Smallanthus sonchifolius</name>
    <dbReference type="NCBI Taxonomy" id="185202"/>
    <lineage>
        <taxon>Eukaryota</taxon>
        <taxon>Viridiplantae</taxon>
        <taxon>Streptophyta</taxon>
        <taxon>Embryophyta</taxon>
        <taxon>Tracheophyta</taxon>
        <taxon>Spermatophyta</taxon>
        <taxon>Magnoliopsida</taxon>
        <taxon>eudicotyledons</taxon>
        <taxon>Gunneridae</taxon>
        <taxon>Pentapetalae</taxon>
        <taxon>asterids</taxon>
        <taxon>campanulids</taxon>
        <taxon>Asterales</taxon>
        <taxon>Asteraceae</taxon>
        <taxon>Asteroideae</taxon>
        <taxon>Heliantheae alliance</taxon>
        <taxon>Millerieae</taxon>
        <taxon>Smallanthus</taxon>
    </lineage>
</organism>
<evidence type="ECO:0000313" key="1">
    <source>
        <dbReference type="EMBL" id="KAI3810281.1"/>
    </source>
</evidence>
<dbReference type="EMBL" id="CM042024">
    <property type="protein sequence ID" value="KAI3810281.1"/>
    <property type="molecule type" value="Genomic_DNA"/>
</dbReference>
<keyword evidence="2" id="KW-1185">Reference proteome</keyword>
<name>A0ACB9IS03_9ASTR</name>
<accession>A0ACB9IS03</accession>
<comment type="caution">
    <text evidence="1">The sequence shown here is derived from an EMBL/GenBank/DDBJ whole genome shotgun (WGS) entry which is preliminary data.</text>
</comment>
<evidence type="ECO:0000313" key="2">
    <source>
        <dbReference type="Proteomes" id="UP001056120"/>
    </source>
</evidence>
<protein>
    <submittedName>
        <fullName evidence="1">Uncharacterized protein</fullName>
    </submittedName>
</protein>
<reference evidence="2" key="1">
    <citation type="journal article" date="2022" name="Mol. Ecol. Resour.">
        <title>The genomes of chicory, endive, great burdock and yacon provide insights into Asteraceae palaeo-polyploidization history and plant inulin production.</title>
        <authorList>
            <person name="Fan W."/>
            <person name="Wang S."/>
            <person name="Wang H."/>
            <person name="Wang A."/>
            <person name="Jiang F."/>
            <person name="Liu H."/>
            <person name="Zhao H."/>
            <person name="Xu D."/>
            <person name="Zhang Y."/>
        </authorList>
    </citation>
    <scope>NUCLEOTIDE SEQUENCE [LARGE SCALE GENOMIC DNA]</scope>
    <source>
        <strain evidence="2">cv. Yunnan</strain>
    </source>
</reference>
<proteinExistence type="predicted"/>
<sequence length="167" mass="18977">MEEEVQVNEVINETQMELVSDPPHCTRESKRKRPVDGTDGKMPQPPKAPRGRERNKGRKASSGVKRQPKKPHNALSINRADRLLHYTSHLNFGLADSVREIIKDGVPVPRGMRSPEGTLSRHVKSHYFGWVNPLLLAIREECPLVFRGYLMGSHLRRNGTAETVNIW</sequence>